<evidence type="ECO:0000313" key="2">
    <source>
        <dbReference type="EnsemblMetazoa" id="CLYHEMP013522.1"/>
    </source>
</evidence>
<dbReference type="AlphaFoldDB" id="A0A7M5WV13"/>
<accession>A0A7M5WV13</accession>
<keyword evidence="3" id="KW-1185">Reference proteome</keyword>
<protein>
    <submittedName>
        <fullName evidence="2">Uncharacterized protein</fullName>
    </submittedName>
</protein>
<feature type="region of interest" description="Disordered" evidence="1">
    <location>
        <begin position="18"/>
        <end position="45"/>
    </location>
</feature>
<feature type="region of interest" description="Disordered" evidence="1">
    <location>
        <begin position="104"/>
        <end position="126"/>
    </location>
</feature>
<name>A0A7M5WV13_9CNID</name>
<proteinExistence type="predicted"/>
<evidence type="ECO:0000313" key="3">
    <source>
        <dbReference type="Proteomes" id="UP000594262"/>
    </source>
</evidence>
<organism evidence="2 3">
    <name type="scientific">Clytia hemisphaerica</name>
    <dbReference type="NCBI Taxonomy" id="252671"/>
    <lineage>
        <taxon>Eukaryota</taxon>
        <taxon>Metazoa</taxon>
        <taxon>Cnidaria</taxon>
        <taxon>Hydrozoa</taxon>
        <taxon>Hydroidolina</taxon>
        <taxon>Leptothecata</taxon>
        <taxon>Obeliida</taxon>
        <taxon>Clytiidae</taxon>
        <taxon>Clytia</taxon>
    </lineage>
</organism>
<dbReference type="Proteomes" id="UP000594262">
    <property type="component" value="Unplaced"/>
</dbReference>
<sequence>MNEKTFPLHPNNEVFRIKTKRKDQSDSRNRNYSQSGSRQTKTNHIIDEQSFFKQLSETERRLFRVKVSEGRDFSSYHTDDVIINKKPRVKSACVENRYKASTFYKPNQEKTRLQTPAPPPRRSSLDLTRTKSFSKYKPRAEDIENLRLVPSQKTSRSEDTYMPNDRLDSKVKKLIQSDYRIDIADQSKSTIPKIEDLKPRKILLKRTNVPLKFYMQFVTKGSGKVAVR</sequence>
<dbReference type="EnsemblMetazoa" id="CLYHEMT013522.1">
    <property type="protein sequence ID" value="CLYHEMP013522.1"/>
    <property type="gene ID" value="CLYHEMG013522"/>
</dbReference>
<reference evidence="2" key="1">
    <citation type="submission" date="2021-01" db="UniProtKB">
        <authorList>
            <consortium name="EnsemblMetazoa"/>
        </authorList>
    </citation>
    <scope>IDENTIFICATION</scope>
</reference>
<feature type="compositionally biased region" description="Polar residues" evidence="1">
    <location>
        <begin position="30"/>
        <end position="43"/>
    </location>
</feature>
<evidence type="ECO:0000256" key="1">
    <source>
        <dbReference type="SAM" id="MobiDB-lite"/>
    </source>
</evidence>